<accession>A0ABN7XNB1</accession>
<organism evidence="1 2">
    <name type="scientific">Gigaspora margarita</name>
    <dbReference type="NCBI Taxonomy" id="4874"/>
    <lineage>
        <taxon>Eukaryota</taxon>
        <taxon>Fungi</taxon>
        <taxon>Fungi incertae sedis</taxon>
        <taxon>Mucoromycota</taxon>
        <taxon>Glomeromycotina</taxon>
        <taxon>Glomeromycetes</taxon>
        <taxon>Diversisporales</taxon>
        <taxon>Gigasporaceae</taxon>
        <taxon>Gigaspora</taxon>
    </lineage>
</organism>
<keyword evidence="2" id="KW-1185">Reference proteome</keyword>
<evidence type="ECO:0000313" key="1">
    <source>
        <dbReference type="EMBL" id="CAG8856823.1"/>
    </source>
</evidence>
<dbReference type="Proteomes" id="UP000789901">
    <property type="component" value="Unassembled WGS sequence"/>
</dbReference>
<evidence type="ECO:0000313" key="2">
    <source>
        <dbReference type="Proteomes" id="UP000789901"/>
    </source>
</evidence>
<comment type="caution">
    <text evidence="1">The sequence shown here is derived from an EMBL/GenBank/DDBJ whole genome shotgun (WGS) entry which is preliminary data.</text>
</comment>
<protein>
    <submittedName>
        <fullName evidence="1">25077_t:CDS:1</fullName>
    </submittedName>
</protein>
<sequence length="142" mass="16301">YYYHYEQQCQNCWHSGIGLMTCDNLKNKFEEYYYVDACHNNITDRCSPNLWDANNLCDGGYYSCGPKATNGSVVNAIAVADFGTDIHGENSDRTNMVFGETNIKCYYNIATGKSPIRFWGYPIIDIIKHGMWAYANLFLWNV</sequence>
<reference evidence="1 2" key="1">
    <citation type="submission" date="2021-06" db="EMBL/GenBank/DDBJ databases">
        <authorList>
            <person name="Kallberg Y."/>
            <person name="Tangrot J."/>
            <person name="Rosling A."/>
        </authorList>
    </citation>
    <scope>NUCLEOTIDE SEQUENCE [LARGE SCALE GENOMIC DNA]</scope>
    <source>
        <strain evidence="1 2">120-4 pot B 10/14</strain>
    </source>
</reference>
<feature type="non-terminal residue" evidence="1">
    <location>
        <position position="142"/>
    </location>
</feature>
<proteinExistence type="predicted"/>
<gene>
    <name evidence="1" type="ORF">GMARGA_LOCUS45644</name>
</gene>
<name>A0ABN7XNB1_GIGMA</name>
<dbReference type="EMBL" id="CAJVQB010164240">
    <property type="protein sequence ID" value="CAG8856823.1"/>
    <property type="molecule type" value="Genomic_DNA"/>
</dbReference>
<feature type="non-terminal residue" evidence="1">
    <location>
        <position position="1"/>
    </location>
</feature>